<dbReference type="Proteomes" id="UP000188637">
    <property type="component" value="Unassembled WGS sequence"/>
</dbReference>
<protein>
    <submittedName>
        <fullName evidence="1">dTDP-4-dehydrorhamnose reductase</fullName>
    </submittedName>
</protein>
<organism evidence="1 2">
    <name type="scientific">Candidatus Epulonipiscium fishelsonii</name>
    <dbReference type="NCBI Taxonomy" id="77094"/>
    <lineage>
        <taxon>Bacteria</taxon>
        <taxon>Bacillati</taxon>
        <taxon>Bacillota</taxon>
        <taxon>Clostridia</taxon>
        <taxon>Lachnospirales</taxon>
        <taxon>Lachnospiraceae</taxon>
        <taxon>Candidatus Epulonipiscium</taxon>
    </lineage>
</organism>
<comment type="caution">
    <text evidence="1">The sequence shown here is derived from an EMBL/GenBank/DDBJ whole genome shotgun (WGS) entry which is preliminary data.</text>
</comment>
<evidence type="ECO:0000313" key="1">
    <source>
        <dbReference type="EMBL" id="ONI40691.1"/>
    </source>
</evidence>
<sequence>MKTFITGGKGQLGKEVQKQLEEYNLFVTDYDTVDIANFKQVEKVLYEEKPDIVINCGAYTAVDKCEEDIEQAYKINALGPRNLAIICEELGAKIVHISTDYVFGDIFLGNTLQERIENAKLLLPLKEDYPCQPINIYGKSKLLGEQLVRQFSSKYFILRTAWLYGDGNNFVNTMLNLAKSNDTIKVVADQFGSPTYTKDLVLAIKNLIPTKFYGTYNATCEGICSWYEFACKIFELENIDIKVVPITTEEFSRPARRPQYSCLDNFMLKLHNLNSFRHWDVALKDYIIDERI</sequence>
<evidence type="ECO:0000313" key="2">
    <source>
        <dbReference type="Proteomes" id="UP000188637"/>
    </source>
</evidence>
<keyword evidence="2" id="KW-1185">Reference proteome</keyword>
<accession>A0ACC8XD50</accession>
<dbReference type="EMBL" id="LJHD01000233">
    <property type="protein sequence ID" value="ONI40691.1"/>
    <property type="molecule type" value="Genomic_DNA"/>
</dbReference>
<proteinExistence type="predicted"/>
<reference evidence="1" key="1">
    <citation type="submission" date="2016-08" db="EMBL/GenBank/DDBJ databases">
        <authorList>
            <person name="Ngugi D.K."/>
            <person name="Miyake S."/>
            <person name="Stingl U."/>
        </authorList>
    </citation>
    <scope>NUCLEOTIDE SEQUENCE</scope>
    <source>
        <strain evidence="1">SCG-D08WGA-EpuloA1</strain>
    </source>
</reference>
<name>A0ACC8XD50_9FIRM</name>
<gene>
    <name evidence="1" type="ORF">AN640_08530</name>
</gene>